<keyword evidence="3 5" id="KW-1133">Transmembrane helix</keyword>
<dbReference type="SUPFAM" id="SSF144091">
    <property type="entry name" value="Rhomboid-like"/>
    <property type="match status" value="1"/>
</dbReference>
<evidence type="ECO:0000256" key="5">
    <source>
        <dbReference type="SAM" id="Phobius"/>
    </source>
</evidence>
<dbReference type="EMBL" id="BAAAQM010000028">
    <property type="protein sequence ID" value="GAA1981043.1"/>
    <property type="molecule type" value="Genomic_DNA"/>
</dbReference>
<dbReference type="Gene3D" id="1.20.1540.10">
    <property type="entry name" value="Rhomboid-like"/>
    <property type="match status" value="1"/>
</dbReference>
<protein>
    <recommendedName>
        <fullName evidence="8">Integral membrane protein</fullName>
    </recommendedName>
</protein>
<evidence type="ECO:0008006" key="8">
    <source>
        <dbReference type="Google" id="ProtNLM"/>
    </source>
</evidence>
<feature type="transmembrane region" description="Helical" evidence="5">
    <location>
        <begin position="121"/>
        <end position="141"/>
    </location>
</feature>
<evidence type="ECO:0000313" key="6">
    <source>
        <dbReference type="EMBL" id="GAA1981043.1"/>
    </source>
</evidence>
<name>A0ABP5DIR8_9ACTN</name>
<feature type="transmembrane region" description="Helical" evidence="5">
    <location>
        <begin position="33"/>
        <end position="51"/>
    </location>
</feature>
<sequence>MAITPSARSGAARRPVAGLTRVLWDYPRRNPVTFAYLLLVCAGLFVLGRLLPGRAADQLKLAISTNPHNLAHDPVVVLLASPLFAATDSGWVSHLLIIAGGVGVCMATLERRFGPFHTIGIFLAANIVATLVATSVAAAATHSGRYPAQWWNGYDYGISYGVLALSAAVTPLVPSVLRWLWAAGVFAYPFLSAEWFGLLPNFATIGHETAAAFGLAAGFFLVRRQRGSGEVGGVV</sequence>
<accession>A0ABP5DIR8</accession>
<dbReference type="Proteomes" id="UP001499854">
    <property type="component" value="Unassembled WGS sequence"/>
</dbReference>
<evidence type="ECO:0000313" key="7">
    <source>
        <dbReference type="Proteomes" id="UP001499854"/>
    </source>
</evidence>
<keyword evidence="4 5" id="KW-0472">Membrane</keyword>
<evidence type="ECO:0000256" key="2">
    <source>
        <dbReference type="ARBA" id="ARBA00022692"/>
    </source>
</evidence>
<evidence type="ECO:0000256" key="4">
    <source>
        <dbReference type="ARBA" id="ARBA00023136"/>
    </source>
</evidence>
<feature type="transmembrane region" description="Helical" evidence="5">
    <location>
        <begin position="179"/>
        <end position="198"/>
    </location>
</feature>
<evidence type="ECO:0000256" key="3">
    <source>
        <dbReference type="ARBA" id="ARBA00022989"/>
    </source>
</evidence>
<dbReference type="InterPro" id="IPR046862">
    <property type="entry name" value="Rhomboid_2"/>
</dbReference>
<keyword evidence="7" id="KW-1185">Reference proteome</keyword>
<dbReference type="RefSeq" id="WP_344659331.1">
    <property type="nucleotide sequence ID" value="NZ_BAAAQM010000028.1"/>
</dbReference>
<feature type="transmembrane region" description="Helical" evidence="5">
    <location>
        <begin position="204"/>
        <end position="222"/>
    </location>
</feature>
<dbReference type="InterPro" id="IPR035952">
    <property type="entry name" value="Rhomboid-like_sf"/>
</dbReference>
<feature type="transmembrane region" description="Helical" evidence="5">
    <location>
        <begin position="91"/>
        <end position="109"/>
    </location>
</feature>
<feature type="transmembrane region" description="Helical" evidence="5">
    <location>
        <begin position="153"/>
        <end position="172"/>
    </location>
</feature>
<comment type="subcellular location">
    <subcellularLocation>
        <location evidence="1">Membrane</location>
        <topology evidence="1">Multi-pass membrane protein</topology>
    </subcellularLocation>
</comment>
<proteinExistence type="predicted"/>
<gene>
    <name evidence="6" type="ORF">GCM10009838_47790</name>
</gene>
<reference evidence="7" key="1">
    <citation type="journal article" date="2019" name="Int. J. Syst. Evol. Microbiol.">
        <title>The Global Catalogue of Microorganisms (GCM) 10K type strain sequencing project: providing services to taxonomists for standard genome sequencing and annotation.</title>
        <authorList>
            <consortium name="The Broad Institute Genomics Platform"/>
            <consortium name="The Broad Institute Genome Sequencing Center for Infectious Disease"/>
            <person name="Wu L."/>
            <person name="Ma J."/>
        </authorList>
    </citation>
    <scope>NUCLEOTIDE SEQUENCE [LARGE SCALE GENOMIC DNA]</scope>
    <source>
        <strain evidence="7">JCM 16013</strain>
    </source>
</reference>
<dbReference type="Pfam" id="PF20401">
    <property type="entry name" value="Rhomboid_2"/>
    <property type="match status" value="1"/>
</dbReference>
<keyword evidence="2 5" id="KW-0812">Transmembrane</keyword>
<evidence type="ECO:0000256" key="1">
    <source>
        <dbReference type="ARBA" id="ARBA00004141"/>
    </source>
</evidence>
<comment type="caution">
    <text evidence="6">The sequence shown here is derived from an EMBL/GenBank/DDBJ whole genome shotgun (WGS) entry which is preliminary data.</text>
</comment>
<organism evidence="6 7">
    <name type="scientific">Catenulispora subtropica</name>
    <dbReference type="NCBI Taxonomy" id="450798"/>
    <lineage>
        <taxon>Bacteria</taxon>
        <taxon>Bacillati</taxon>
        <taxon>Actinomycetota</taxon>
        <taxon>Actinomycetes</taxon>
        <taxon>Catenulisporales</taxon>
        <taxon>Catenulisporaceae</taxon>
        <taxon>Catenulispora</taxon>
    </lineage>
</organism>